<accession>A0A1I2S203</accession>
<dbReference type="InterPro" id="IPR052509">
    <property type="entry name" value="Metal_resp_DNA-bind_regulator"/>
</dbReference>
<evidence type="ECO:0000313" key="3">
    <source>
        <dbReference type="Proteomes" id="UP000198661"/>
    </source>
</evidence>
<keyword evidence="3" id="KW-1185">Reference proteome</keyword>
<reference evidence="2 3" key="1">
    <citation type="submission" date="2016-10" db="EMBL/GenBank/DDBJ databases">
        <authorList>
            <person name="de Groot N.N."/>
        </authorList>
    </citation>
    <scope>NUCLEOTIDE SEQUENCE [LARGE SCALE GENOMIC DNA]</scope>
    <source>
        <strain evidence="2 3">DSM 44945</strain>
    </source>
</reference>
<dbReference type="PANTHER" id="PTHR33169:SF14">
    <property type="entry name" value="TRANSCRIPTIONAL REGULATOR RV3488"/>
    <property type="match status" value="1"/>
</dbReference>
<dbReference type="SUPFAM" id="SSF46785">
    <property type="entry name" value="Winged helix' DNA-binding domain"/>
    <property type="match status" value="1"/>
</dbReference>
<gene>
    <name evidence="2" type="ORF">SAMN04488025_1373</name>
</gene>
<organism evidence="2 3">
    <name type="scientific">Planifilum fulgidum</name>
    <dbReference type="NCBI Taxonomy" id="201973"/>
    <lineage>
        <taxon>Bacteria</taxon>
        <taxon>Bacillati</taxon>
        <taxon>Bacillota</taxon>
        <taxon>Bacilli</taxon>
        <taxon>Bacillales</taxon>
        <taxon>Thermoactinomycetaceae</taxon>
        <taxon>Planifilum</taxon>
    </lineage>
</organism>
<evidence type="ECO:0000259" key="1">
    <source>
        <dbReference type="Pfam" id="PF03551"/>
    </source>
</evidence>
<dbReference type="Gene3D" id="1.10.10.10">
    <property type="entry name" value="Winged helix-like DNA-binding domain superfamily/Winged helix DNA-binding domain"/>
    <property type="match status" value="1"/>
</dbReference>
<dbReference type="EMBL" id="FOOK01000037">
    <property type="protein sequence ID" value="SFG46838.1"/>
    <property type="molecule type" value="Genomic_DNA"/>
</dbReference>
<dbReference type="AlphaFoldDB" id="A0A1I2S203"/>
<feature type="domain" description="Transcription regulator PadR N-terminal" evidence="1">
    <location>
        <begin position="18"/>
        <end position="91"/>
    </location>
</feature>
<dbReference type="InterPro" id="IPR005149">
    <property type="entry name" value="Tscrpt_reg_PadR_N"/>
</dbReference>
<dbReference type="InterPro" id="IPR036390">
    <property type="entry name" value="WH_DNA-bd_sf"/>
</dbReference>
<dbReference type="InterPro" id="IPR036388">
    <property type="entry name" value="WH-like_DNA-bd_sf"/>
</dbReference>
<dbReference type="Pfam" id="PF03551">
    <property type="entry name" value="PadR"/>
    <property type="match status" value="1"/>
</dbReference>
<keyword evidence="2" id="KW-0238">DNA-binding</keyword>
<sequence>MVKLLNKELLKGIVDLLILSLLSEKDSYGYEISKEIRRRTKGAFVLQEPTLYLSLKRLEKRQFISSYWGEETRGGRRKYYSITEEGRRVLRNQIRDWNRLVEIVGHFL</sequence>
<dbReference type="PANTHER" id="PTHR33169">
    <property type="entry name" value="PADR-FAMILY TRANSCRIPTIONAL REGULATOR"/>
    <property type="match status" value="1"/>
</dbReference>
<dbReference type="GO" id="GO:0003677">
    <property type="term" value="F:DNA binding"/>
    <property type="evidence" value="ECO:0007669"/>
    <property type="project" value="UniProtKB-KW"/>
</dbReference>
<proteinExistence type="predicted"/>
<protein>
    <submittedName>
        <fullName evidence="2">DNA-binding transcriptional regulator, PadR family</fullName>
    </submittedName>
</protein>
<dbReference type="STRING" id="201973.SAMN04488025_1373"/>
<evidence type="ECO:0000313" key="2">
    <source>
        <dbReference type="EMBL" id="SFG46838.1"/>
    </source>
</evidence>
<name>A0A1I2S203_9BACL</name>
<dbReference type="Proteomes" id="UP000198661">
    <property type="component" value="Unassembled WGS sequence"/>
</dbReference>